<dbReference type="Proteomes" id="UP001195483">
    <property type="component" value="Unassembled WGS sequence"/>
</dbReference>
<evidence type="ECO:0000313" key="2">
    <source>
        <dbReference type="Proteomes" id="UP001195483"/>
    </source>
</evidence>
<proteinExistence type="predicted"/>
<dbReference type="EMBL" id="JAEAOA010000624">
    <property type="protein sequence ID" value="KAK3596293.1"/>
    <property type="molecule type" value="Genomic_DNA"/>
</dbReference>
<gene>
    <name evidence="1" type="ORF">CHS0354_009789</name>
</gene>
<reference evidence="1" key="2">
    <citation type="journal article" date="2021" name="Genome Biol. Evol.">
        <title>Developing a high-quality reference genome for a parasitic bivalve with doubly uniparental inheritance (Bivalvia: Unionida).</title>
        <authorList>
            <person name="Smith C.H."/>
        </authorList>
    </citation>
    <scope>NUCLEOTIDE SEQUENCE</scope>
    <source>
        <strain evidence="1">CHS0354</strain>
        <tissue evidence="1">Mantle</tissue>
    </source>
</reference>
<organism evidence="1 2">
    <name type="scientific">Potamilus streckersoni</name>
    <dbReference type="NCBI Taxonomy" id="2493646"/>
    <lineage>
        <taxon>Eukaryota</taxon>
        <taxon>Metazoa</taxon>
        <taxon>Spiralia</taxon>
        <taxon>Lophotrochozoa</taxon>
        <taxon>Mollusca</taxon>
        <taxon>Bivalvia</taxon>
        <taxon>Autobranchia</taxon>
        <taxon>Heteroconchia</taxon>
        <taxon>Palaeoheterodonta</taxon>
        <taxon>Unionida</taxon>
        <taxon>Unionoidea</taxon>
        <taxon>Unionidae</taxon>
        <taxon>Ambleminae</taxon>
        <taxon>Lampsilini</taxon>
        <taxon>Potamilus</taxon>
    </lineage>
</organism>
<comment type="caution">
    <text evidence="1">The sequence shown here is derived from an EMBL/GenBank/DDBJ whole genome shotgun (WGS) entry which is preliminary data.</text>
</comment>
<name>A0AAE0VZC9_9BIVA</name>
<protein>
    <submittedName>
        <fullName evidence="1">Uncharacterized protein</fullName>
    </submittedName>
</protein>
<evidence type="ECO:0000313" key="1">
    <source>
        <dbReference type="EMBL" id="KAK3596293.1"/>
    </source>
</evidence>
<sequence length="102" mass="11271">MADVKVNVKVEPEINDKYRSGILSSLPIIPSLLNVRDDNDKTVITHSPPSKKAKVNIDMDYLLQGVVCLGESQQPITDVIHQEVSSYLVAAPCDTNFKIVHL</sequence>
<keyword evidence="2" id="KW-1185">Reference proteome</keyword>
<reference evidence="1" key="3">
    <citation type="submission" date="2023-05" db="EMBL/GenBank/DDBJ databases">
        <authorList>
            <person name="Smith C.H."/>
        </authorList>
    </citation>
    <scope>NUCLEOTIDE SEQUENCE</scope>
    <source>
        <strain evidence="1">CHS0354</strain>
        <tissue evidence="1">Mantle</tissue>
    </source>
</reference>
<dbReference type="AlphaFoldDB" id="A0AAE0VZC9"/>
<accession>A0AAE0VZC9</accession>
<reference evidence="1" key="1">
    <citation type="journal article" date="2021" name="Genome Biol. Evol.">
        <title>A High-Quality Reference Genome for a Parasitic Bivalve with Doubly Uniparental Inheritance (Bivalvia: Unionida).</title>
        <authorList>
            <person name="Smith C.H."/>
        </authorList>
    </citation>
    <scope>NUCLEOTIDE SEQUENCE</scope>
    <source>
        <strain evidence="1">CHS0354</strain>
    </source>
</reference>